<dbReference type="PANTHER" id="PTHR46890:SF48">
    <property type="entry name" value="RNA-DIRECTED DNA POLYMERASE"/>
    <property type="match status" value="1"/>
</dbReference>
<name>A0A438G4G9_VITVI</name>
<dbReference type="SUPFAM" id="SSF56672">
    <property type="entry name" value="DNA/RNA polymerases"/>
    <property type="match status" value="1"/>
</dbReference>
<dbReference type="InterPro" id="IPR036691">
    <property type="entry name" value="Endo/exonu/phosph_ase_sf"/>
</dbReference>
<dbReference type="InterPro" id="IPR020847">
    <property type="entry name" value="AP_endonuclease_F1_BS"/>
</dbReference>
<reference evidence="2 3" key="1">
    <citation type="journal article" date="2018" name="PLoS Genet.">
        <title>Population sequencing reveals clonal diversity and ancestral inbreeding in the grapevine cultivar Chardonnay.</title>
        <authorList>
            <person name="Roach M.J."/>
            <person name="Johnson D.L."/>
            <person name="Bohlmann J."/>
            <person name="van Vuuren H.J."/>
            <person name="Jones S.J."/>
            <person name="Pretorius I.S."/>
            <person name="Schmidt S.A."/>
            <person name="Borneman A.R."/>
        </authorList>
    </citation>
    <scope>NUCLEOTIDE SEQUENCE [LARGE SCALE GENOMIC DNA]</scope>
    <source>
        <strain evidence="3">cv. Chardonnay</strain>
        <tissue evidence="2">Leaf</tissue>
    </source>
</reference>
<dbReference type="PROSITE" id="PS00726">
    <property type="entry name" value="AP_NUCLEASE_F1_1"/>
    <property type="match status" value="1"/>
</dbReference>
<dbReference type="Proteomes" id="UP000288805">
    <property type="component" value="Unassembled WGS sequence"/>
</dbReference>
<evidence type="ECO:0000256" key="1">
    <source>
        <dbReference type="SAM" id="MobiDB-lite"/>
    </source>
</evidence>
<comment type="caution">
    <text evidence="2">The sequence shown here is derived from an EMBL/GenBank/DDBJ whole genome shotgun (WGS) entry which is preliminary data.</text>
</comment>
<dbReference type="GO" id="GO:0003677">
    <property type="term" value="F:DNA binding"/>
    <property type="evidence" value="ECO:0007669"/>
    <property type="project" value="InterPro"/>
</dbReference>
<dbReference type="EMBL" id="QGNW01000604">
    <property type="protein sequence ID" value="RVW67095.1"/>
    <property type="molecule type" value="Genomic_DNA"/>
</dbReference>
<dbReference type="GO" id="GO:0006281">
    <property type="term" value="P:DNA repair"/>
    <property type="evidence" value="ECO:0007669"/>
    <property type="project" value="InterPro"/>
</dbReference>
<feature type="compositionally biased region" description="Low complexity" evidence="1">
    <location>
        <begin position="99"/>
        <end position="124"/>
    </location>
</feature>
<evidence type="ECO:0000313" key="2">
    <source>
        <dbReference type="EMBL" id="RVW67095.1"/>
    </source>
</evidence>
<dbReference type="Gene3D" id="3.60.10.10">
    <property type="entry name" value="Endonuclease/exonuclease/phosphatase"/>
    <property type="match status" value="1"/>
</dbReference>
<organism evidence="2 3">
    <name type="scientific">Vitis vinifera</name>
    <name type="common">Grape</name>
    <dbReference type="NCBI Taxonomy" id="29760"/>
    <lineage>
        <taxon>Eukaryota</taxon>
        <taxon>Viridiplantae</taxon>
        <taxon>Streptophyta</taxon>
        <taxon>Embryophyta</taxon>
        <taxon>Tracheophyta</taxon>
        <taxon>Spermatophyta</taxon>
        <taxon>Magnoliopsida</taxon>
        <taxon>eudicotyledons</taxon>
        <taxon>Gunneridae</taxon>
        <taxon>Pentapetalae</taxon>
        <taxon>rosids</taxon>
        <taxon>Vitales</taxon>
        <taxon>Vitaceae</taxon>
        <taxon>Viteae</taxon>
        <taxon>Vitis</taxon>
    </lineage>
</organism>
<dbReference type="GO" id="GO:0004519">
    <property type="term" value="F:endonuclease activity"/>
    <property type="evidence" value="ECO:0007669"/>
    <property type="project" value="InterPro"/>
</dbReference>
<feature type="compositionally biased region" description="Polar residues" evidence="1">
    <location>
        <begin position="125"/>
        <end position="145"/>
    </location>
</feature>
<dbReference type="SUPFAM" id="SSF56219">
    <property type="entry name" value="DNase I-like"/>
    <property type="match status" value="1"/>
</dbReference>
<sequence>MEEEFGMGFQMERGIRENPLFRCPLLRHCNFSREDTSAFREEDKEGLTGRVGFDPRGSSDMVSPSNSIIRGKGLIFEGICEIPGVKNLEVCQPSPSQPPESSSFPSCSLDSPLSSPSGPHLPNSVPLSQSPTENQCALSNQMTESFTHRKSNVSSHKKDSNLLLGSQGDTEVYSRRKNRGPQLERQGLGSRNKHRMVKDFLRSENPDVVMIQETKKEKCDRRFVGSVWTVRNKDWVALPASGASGGILIIWDSKNLRSEEVVIGSFSVSVKFALDGCGPLWISVVYGPNSPSLRKDFWVELFDIYGLTYPLWCVGSDFNVISRSSEKLGGSSLTSSMRDFDSFIRECELLDHLFGTLHSLGQICKSLPCKLVSGFQGNGWEGHKFMRRLQYVKAKLKEWNKFSFGELNEKKKSILNDLANFDAIEQEIHWRQKARVKWVKEGDCNSKFYHKVANGRRNRKYIKELENERGLVLKNAESITEEILLYFEKLYASPTGESWGVEGLDWSPISEESALRLDSPFTEEEISKAIFHLDRDKAPRPDGFTIAVFQDCWDVIKEDLVRVFAEFHRSGIINQSTNASFIVLLPKKSLTKKISDFRPISLITSLYKIIAKVLSGRLRGVLHETIHYTQGAFVQGRQILDAVLMANEIVDEKRSEEGVVFKITLKRPTITAKGWVKASRGLRQGWVETELGCPIYNLLMIPSSFLTQGRKSCRLSRAHLSRLAEMLDCKVPTTYTLLGLPLGGNPKACGFWDPVIERISSRLDGWQKAYLSSGGG</sequence>
<dbReference type="AlphaFoldDB" id="A0A438G4G9"/>
<feature type="region of interest" description="Disordered" evidence="1">
    <location>
        <begin position="91"/>
        <end position="191"/>
    </location>
</feature>
<proteinExistence type="predicted"/>
<dbReference type="InterPro" id="IPR043502">
    <property type="entry name" value="DNA/RNA_pol_sf"/>
</dbReference>
<protein>
    <submittedName>
        <fullName evidence="2">Transposon TX1 uncharacterized 149 kDa protein</fullName>
    </submittedName>
</protein>
<feature type="region of interest" description="Disordered" evidence="1">
    <location>
        <begin position="37"/>
        <end position="65"/>
    </location>
</feature>
<dbReference type="InterPro" id="IPR052343">
    <property type="entry name" value="Retrotransposon-Effector_Assoc"/>
</dbReference>
<gene>
    <name evidence="2" type="primary">YTX2_306</name>
    <name evidence="2" type="ORF">CK203_063181</name>
</gene>
<feature type="compositionally biased region" description="Basic and acidic residues" evidence="1">
    <location>
        <begin position="37"/>
        <end position="47"/>
    </location>
</feature>
<accession>A0A438G4G9</accession>
<dbReference type="PANTHER" id="PTHR46890">
    <property type="entry name" value="NON-LTR RETROLELEMENT REVERSE TRANSCRIPTASE-LIKE PROTEIN-RELATED"/>
    <property type="match status" value="1"/>
</dbReference>
<evidence type="ECO:0000313" key="3">
    <source>
        <dbReference type="Proteomes" id="UP000288805"/>
    </source>
</evidence>